<feature type="non-terminal residue" evidence="7">
    <location>
        <position position="1"/>
    </location>
</feature>
<feature type="transmembrane region" description="Helical" evidence="5">
    <location>
        <begin position="282"/>
        <end position="300"/>
    </location>
</feature>
<feature type="domain" description="Bicarbonate transporter-like transmembrane" evidence="6">
    <location>
        <begin position="143"/>
        <end position="187"/>
    </location>
</feature>
<keyword evidence="8" id="KW-1185">Reference proteome</keyword>
<dbReference type="PANTHER" id="PTHR11453:SF127">
    <property type="entry name" value="SOLUTE CARRIER FAMILY 4 MEMBER 11"/>
    <property type="match status" value="1"/>
</dbReference>
<dbReference type="EMBL" id="KL596925">
    <property type="protein sequence ID" value="KER21998.1"/>
    <property type="molecule type" value="Genomic_DNA"/>
</dbReference>
<evidence type="ECO:0000256" key="1">
    <source>
        <dbReference type="ARBA" id="ARBA00004141"/>
    </source>
</evidence>
<evidence type="ECO:0000256" key="5">
    <source>
        <dbReference type="SAM" id="Phobius"/>
    </source>
</evidence>
<feature type="non-terminal residue" evidence="7">
    <location>
        <position position="438"/>
    </location>
</feature>
<feature type="transmembrane region" description="Helical" evidence="5">
    <location>
        <begin position="398"/>
        <end position="418"/>
    </location>
</feature>
<dbReference type="PANTHER" id="PTHR11453">
    <property type="entry name" value="ANION EXCHANGE PROTEIN"/>
    <property type="match status" value="1"/>
</dbReference>
<sequence length="438" mass="48549">TTHKFAEKSSAALSHLRPSWGSSERRSPRVSVSLMFYLNPNRTVFEKYTNLQVNSVFTRDSTGSLVYDILQLNVLHTGRLMIHLSRYSRFCIPEFPSSLCSNPTQIGLFSRNTLICKSIRFSQETQLDLSDILIQLARYSRFCNVTQMIISQTIGGLCNGFFGGQPLIVLLSTAPLALYIKSLGDLAVSQPSCLLRVAPQLGTGSVLQLNDFSCIGQVICSEDSSSKRIRSRIVYTICESFGLNFPAMYGCVGLFNSLFLFGFSVTGLSSLMRWSTRSTEEIFALFVSVAFIMGAVKDCYKTFQKYYVCQPPTQMMEANQTNKTLKNIIGFTANSAEHLDENLSKEAGFLLESSSCNKEVALLYLLLLLGTVWLSLYLYNFTKTPFLTAGKREILTDFALPIAVLVMSTVGSLLSGNISCFRPIRPRLDAGPASVPNS</sequence>
<evidence type="ECO:0000259" key="6">
    <source>
        <dbReference type="Pfam" id="PF00955"/>
    </source>
</evidence>
<keyword evidence="3 5" id="KW-1133">Transmembrane helix</keyword>
<reference evidence="7 8" key="1">
    <citation type="submission" date="2013-11" db="EMBL/GenBank/DDBJ databases">
        <title>Opisthorchis viverrini - life in the bile duct.</title>
        <authorList>
            <person name="Young N.D."/>
            <person name="Nagarajan N."/>
            <person name="Lin S.J."/>
            <person name="Korhonen P.K."/>
            <person name="Jex A.R."/>
            <person name="Hall R.S."/>
            <person name="Safavi-Hemami H."/>
            <person name="Kaewkong W."/>
            <person name="Bertrand D."/>
            <person name="Gao S."/>
            <person name="Seet Q."/>
            <person name="Wongkham S."/>
            <person name="Teh B.T."/>
            <person name="Wongkham C."/>
            <person name="Intapan P.M."/>
            <person name="Maleewong W."/>
            <person name="Yang X."/>
            <person name="Hu M."/>
            <person name="Wang Z."/>
            <person name="Hofmann A."/>
            <person name="Sternberg P.W."/>
            <person name="Tan P."/>
            <person name="Wang J."/>
            <person name="Gasser R.B."/>
        </authorList>
    </citation>
    <scope>NUCLEOTIDE SEQUENCE [LARGE SCALE GENOMIC DNA]</scope>
</reference>
<dbReference type="GO" id="GO:0050801">
    <property type="term" value="P:monoatomic ion homeostasis"/>
    <property type="evidence" value="ECO:0007669"/>
    <property type="project" value="TreeGrafter"/>
</dbReference>
<dbReference type="STRING" id="6198.A0A074Z4K3"/>
<evidence type="ECO:0000313" key="7">
    <source>
        <dbReference type="EMBL" id="KER21998.1"/>
    </source>
</evidence>
<dbReference type="Proteomes" id="UP000054324">
    <property type="component" value="Unassembled WGS sequence"/>
</dbReference>
<dbReference type="GO" id="GO:0006820">
    <property type="term" value="P:monoatomic anion transport"/>
    <property type="evidence" value="ECO:0007669"/>
    <property type="project" value="InterPro"/>
</dbReference>
<dbReference type="OrthoDB" id="1735926at2759"/>
<evidence type="ECO:0000256" key="2">
    <source>
        <dbReference type="ARBA" id="ARBA00022692"/>
    </source>
</evidence>
<dbReference type="RefSeq" id="XP_009174251.1">
    <property type="nucleotide sequence ID" value="XM_009175987.1"/>
</dbReference>
<protein>
    <recommendedName>
        <fullName evidence="6">Bicarbonate transporter-like transmembrane domain-containing protein</fullName>
    </recommendedName>
</protein>
<keyword evidence="2 5" id="KW-0812">Transmembrane</keyword>
<dbReference type="CTD" id="20329122"/>
<dbReference type="GO" id="GO:0005452">
    <property type="term" value="F:solute:inorganic anion antiporter activity"/>
    <property type="evidence" value="ECO:0007669"/>
    <property type="project" value="InterPro"/>
</dbReference>
<feature type="transmembrane region" description="Helical" evidence="5">
    <location>
        <begin position="360"/>
        <end position="378"/>
    </location>
</feature>
<name>A0A074Z4K3_OPIVI</name>
<evidence type="ECO:0000313" key="8">
    <source>
        <dbReference type="Proteomes" id="UP000054324"/>
    </source>
</evidence>
<dbReference type="AlphaFoldDB" id="A0A074Z4K3"/>
<dbReference type="GeneID" id="20329122"/>
<dbReference type="InterPro" id="IPR011531">
    <property type="entry name" value="HCO3_transpt-like_TM_dom"/>
</dbReference>
<accession>A0A074Z4K3</accession>
<comment type="subcellular location">
    <subcellularLocation>
        <location evidence="1">Membrane</location>
        <topology evidence="1">Multi-pass membrane protein</topology>
    </subcellularLocation>
</comment>
<evidence type="ECO:0000256" key="3">
    <source>
        <dbReference type="ARBA" id="ARBA00022989"/>
    </source>
</evidence>
<dbReference type="KEGG" id="ovi:T265_14956"/>
<feature type="transmembrane region" description="Helical" evidence="5">
    <location>
        <begin position="233"/>
        <end position="262"/>
    </location>
</feature>
<dbReference type="GO" id="GO:0016323">
    <property type="term" value="C:basolateral plasma membrane"/>
    <property type="evidence" value="ECO:0007669"/>
    <property type="project" value="TreeGrafter"/>
</dbReference>
<dbReference type="Pfam" id="PF00955">
    <property type="entry name" value="HCO3_cotransp"/>
    <property type="match status" value="2"/>
</dbReference>
<gene>
    <name evidence="7" type="ORF">T265_14956</name>
</gene>
<evidence type="ECO:0000256" key="4">
    <source>
        <dbReference type="ARBA" id="ARBA00023136"/>
    </source>
</evidence>
<keyword evidence="4 5" id="KW-0472">Membrane</keyword>
<dbReference type="InterPro" id="IPR003020">
    <property type="entry name" value="HCO3_transpt_euk"/>
</dbReference>
<feature type="domain" description="Bicarbonate transporter-like transmembrane" evidence="6">
    <location>
        <begin position="232"/>
        <end position="415"/>
    </location>
</feature>
<organism evidence="7 8">
    <name type="scientific">Opisthorchis viverrini</name>
    <name type="common">Southeast Asian liver fluke</name>
    <dbReference type="NCBI Taxonomy" id="6198"/>
    <lineage>
        <taxon>Eukaryota</taxon>
        <taxon>Metazoa</taxon>
        <taxon>Spiralia</taxon>
        <taxon>Lophotrochozoa</taxon>
        <taxon>Platyhelminthes</taxon>
        <taxon>Trematoda</taxon>
        <taxon>Digenea</taxon>
        <taxon>Opisthorchiida</taxon>
        <taxon>Opisthorchiata</taxon>
        <taxon>Opisthorchiidae</taxon>
        <taxon>Opisthorchis</taxon>
    </lineage>
</organism>
<proteinExistence type="predicted"/>